<dbReference type="PANTHER" id="PTHR43792:SF8">
    <property type="entry name" value="[RIBOSOMAL PROTEIN US5]-ALANINE N-ACETYLTRANSFERASE"/>
    <property type="match status" value="1"/>
</dbReference>
<evidence type="ECO:0000256" key="3">
    <source>
        <dbReference type="ARBA" id="ARBA00038502"/>
    </source>
</evidence>
<protein>
    <submittedName>
        <fullName evidence="5">N-acetyltransferase</fullName>
    </submittedName>
</protein>
<comment type="caution">
    <text evidence="5">The sequence shown here is derived from an EMBL/GenBank/DDBJ whole genome shotgun (WGS) entry which is preliminary data.</text>
</comment>
<organism evidence="5 6">
    <name type="scientific">Enterococcus faecalis</name>
    <name type="common">Streptococcus faecalis</name>
    <dbReference type="NCBI Taxonomy" id="1351"/>
    <lineage>
        <taxon>Bacteria</taxon>
        <taxon>Bacillati</taxon>
        <taxon>Bacillota</taxon>
        <taxon>Bacilli</taxon>
        <taxon>Lactobacillales</taxon>
        <taxon>Enterococcaceae</taxon>
        <taxon>Enterococcus</taxon>
    </lineage>
</organism>
<dbReference type="AlphaFoldDB" id="A0A8B3RRI7"/>
<dbReference type="PROSITE" id="PS51186">
    <property type="entry name" value="GNAT"/>
    <property type="match status" value="1"/>
</dbReference>
<evidence type="ECO:0000259" key="4">
    <source>
        <dbReference type="PROSITE" id="PS51186"/>
    </source>
</evidence>
<dbReference type="EMBL" id="SEWT01000008">
    <property type="protein sequence ID" value="RYU31359.1"/>
    <property type="molecule type" value="Genomic_DNA"/>
</dbReference>
<feature type="domain" description="N-acetyltransferase" evidence="4">
    <location>
        <begin position="1"/>
        <end position="160"/>
    </location>
</feature>
<evidence type="ECO:0000313" key="5">
    <source>
        <dbReference type="EMBL" id="RYU31359.1"/>
    </source>
</evidence>
<accession>A0A8B3RRI7</accession>
<proteinExistence type="inferred from homology"/>
<dbReference type="SUPFAM" id="SSF55729">
    <property type="entry name" value="Acyl-CoA N-acyltransferases (Nat)"/>
    <property type="match status" value="1"/>
</dbReference>
<dbReference type="InterPro" id="IPR000182">
    <property type="entry name" value="GNAT_dom"/>
</dbReference>
<dbReference type="Proteomes" id="UP000292223">
    <property type="component" value="Unassembled WGS sequence"/>
</dbReference>
<dbReference type="InterPro" id="IPR016181">
    <property type="entry name" value="Acyl_CoA_acyltransferase"/>
</dbReference>
<evidence type="ECO:0000256" key="2">
    <source>
        <dbReference type="ARBA" id="ARBA00023315"/>
    </source>
</evidence>
<gene>
    <name evidence="5" type="ORF">EU507_12365</name>
</gene>
<keyword evidence="2" id="KW-0012">Acyltransferase</keyword>
<keyword evidence="1 5" id="KW-0808">Transferase</keyword>
<sequence length="170" mass="19746">MQEDYKQVFDNWTSKSNVALYTTWEAHENISVTQNYISWIVEQYKQEDFYCWGIEYKGKLVGEISVVEKIDDYDICGIGYVLGEEFWGKGIMTEACSCILDYLFEEIGYRKIIAGCDELNIGSSKVLENVGMTLEGILRQHIIRKNGTFGNNKLYGIFLNEFQQHNKFNI</sequence>
<reference evidence="5 6" key="1">
    <citation type="submission" date="2019-02" db="EMBL/GenBank/DDBJ databases">
        <title>From farm to fork: dissemination of Tn554::fexA-optrA in linezolid-resistant Enterococcus faecalis clones from chicken feces and meat in Tunisia.</title>
        <authorList>
            <person name="Tedim A.P."/>
            <person name="Elghaieb H."/>
            <person name="Abbassi M.S."/>
            <person name="Novais C."/>
            <person name="Hassen A."/>
            <person name="Peixe L."/>
            <person name="Freitas A.R."/>
        </authorList>
    </citation>
    <scope>NUCLEOTIDE SEQUENCE [LARGE SCALE GENOMIC DNA]</scope>
    <source>
        <strain evidence="5 6">728T</strain>
    </source>
</reference>
<comment type="similarity">
    <text evidence="3">Belongs to the acetyltransferase family. RimJ subfamily.</text>
</comment>
<dbReference type="Pfam" id="PF13302">
    <property type="entry name" value="Acetyltransf_3"/>
    <property type="match status" value="1"/>
</dbReference>
<evidence type="ECO:0000313" key="6">
    <source>
        <dbReference type="Proteomes" id="UP000292223"/>
    </source>
</evidence>
<dbReference type="Gene3D" id="3.40.630.30">
    <property type="match status" value="1"/>
</dbReference>
<evidence type="ECO:0000256" key="1">
    <source>
        <dbReference type="ARBA" id="ARBA00022679"/>
    </source>
</evidence>
<dbReference type="PANTHER" id="PTHR43792">
    <property type="entry name" value="GNAT FAMILY, PUTATIVE (AFU_ORTHOLOGUE AFUA_3G00765)-RELATED-RELATED"/>
    <property type="match status" value="1"/>
</dbReference>
<name>A0A8B3RRI7_ENTFL</name>
<dbReference type="InterPro" id="IPR051531">
    <property type="entry name" value="N-acetyltransferase"/>
</dbReference>
<dbReference type="GO" id="GO:0016747">
    <property type="term" value="F:acyltransferase activity, transferring groups other than amino-acyl groups"/>
    <property type="evidence" value="ECO:0007669"/>
    <property type="project" value="InterPro"/>
</dbReference>